<protein>
    <recommendedName>
        <fullName evidence="5">PEP-CTERM sorting domain-containing protein</fullName>
    </recommendedName>
</protein>
<keyword evidence="1" id="KW-0812">Transmembrane</keyword>
<organism evidence="3 4">
    <name type="scientific">Pseudoduganella aquatica</name>
    <dbReference type="NCBI Taxonomy" id="2660641"/>
    <lineage>
        <taxon>Bacteria</taxon>
        <taxon>Pseudomonadati</taxon>
        <taxon>Pseudomonadota</taxon>
        <taxon>Betaproteobacteria</taxon>
        <taxon>Burkholderiales</taxon>
        <taxon>Oxalobacteraceae</taxon>
        <taxon>Telluria group</taxon>
        <taxon>Pseudoduganella</taxon>
    </lineage>
</organism>
<dbReference type="Proteomes" id="UP000450676">
    <property type="component" value="Unassembled WGS sequence"/>
</dbReference>
<keyword evidence="1" id="KW-1133">Transmembrane helix</keyword>
<evidence type="ECO:0000313" key="3">
    <source>
        <dbReference type="EMBL" id="MYN06115.1"/>
    </source>
</evidence>
<proteinExistence type="predicted"/>
<feature type="signal peptide" evidence="2">
    <location>
        <begin position="1"/>
        <end position="21"/>
    </location>
</feature>
<keyword evidence="2" id="KW-0732">Signal</keyword>
<reference evidence="3 4" key="1">
    <citation type="submission" date="2019-12" db="EMBL/GenBank/DDBJ databases">
        <title>Novel species isolated from a subtropical stream in China.</title>
        <authorList>
            <person name="Lu H."/>
        </authorList>
    </citation>
    <scope>NUCLEOTIDE SEQUENCE [LARGE SCALE GENOMIC DNA]</scope>
    <source>
        <strain evidence="3 4">FT127W</strain>
    </source>
</reference>
<comment type="caution">
    <text evidence="3">The sequence shown here is derived from an EMBL/GenBank/DDBJ whole genome shotgun (WGS) entry which is preliminary data.</text>
</comment>
<gene>
    <name evidence="3" type="ORF">GTP77_02060</name>
</gene>
<feature type="transmembrane region" description="Helical" evidence="1">
    <location>
        <begin position="142"/>
        <end position="163"/>
    </location>
</feature>
<dbReference type="RefSeq" id="WP_161070510.1">
    <property type="nucleotide sequence ID" value="NZ_CP086370.1"/>
</dbReference>
<keyword evidence="4" id="KW-1185">Reference proteome</keyword>
<evidence type="ECO:0008006" key="5">
    <source>
        <dbReference type="Google" id="ProtNLM"/>
    </source>
</evidence>
<evidence type="ECO:0000256" key="1">
    <source>
        <dbReference type="SAM" id="Phobius"/>
    </source>
</evidence>
<dbReference type="EMBL" id="WWCU01000002">
    <property type="protein sequence ID" value="MYN06115.1"/>
    <property type="molecule type" value="Genomic_DNA"/>
</dbReference>
<keyword evidence="1" id="KW-0472">Membrane</keyword>
<accession>A0A7X4KKV6</accession>
<name>A0A7X4KKV6_9BURK</name>
<sequence>MKKLYMMFALALSLFSQSALAAHIGWYQLDATWRDGQFSGQFYYDAASPFGITKVTGTLVDLAQTTNIDKVWNLENPDPQPWVFLANTTADQGGQNAGFYLTLVDLGATLALDTTVSNNLYDWSNDAYFNLAQLDESPLQSYAINAIPLPGTVLLMGVGLLAMRAPRRRKQQ</sequence>
<feature type="chain" id="PRO_5030870693" description="PEP-CTERM sorting domain-containing protein" evidence="2">
    <location>
        <begin position="22"/>
        <end position="172"/>
    </location>
</feature>
<dbReference type="AlphaFoldDB" id="A0A7X4KKV6"/>
<evidence type="ECO:0000256" key="2">
    <source>
        <dbReference type="SAM" id="SignalP"/>
    </source>
</evidence>
<evidence type="ECO:0000313" key="4">
    <source>
        <dbReference type="Proteomes" id="UP000450676"/>
    </source>
</evidence>